<dbReference type="InterPro" id="IPR016039">
    <property type="entry name" value="Thiolase-like"/>
</dbReference>
<dbReference type="Pfam" id="PF00109">
    <property type="entry name" value="ketoacyl-synt"/>
    <property type="match status" value="1"/>
</dbReference>
<dbReference type="HOGENOM" id="CLU_643693_0_0_0"/>
<dbReference type="SUPFAM" id="SSF53901">
    <property type="entry name" value="Thiolase-like"/>
    <property type="match status" value="1"/>
</dbReference>
<reference evidence="4 5" key="2">
    <citation type="journal article" date="2011" name="Stand. Genomic Sci.">
        <title>Complete genome sequence of Isosphaera pallida type strain (IS1B).</title>
        <authorList>
            <consortium name="US DOE Joint Genome Institute (JGI-PGF)"/>
            <person name="Goker M."/>
            <person name="Cleland D."/>
            <person name="Saunders E."/>
            <person name="Lapidus A."/>
            <person name="Nolan M."/>
            <person name="Lucas S."/>
            <person name="Hammon N."/>
            <person name="Deshpande S."/>
            <person name="Cheng J.F."/>
            <person name="Tapia R."/>
            <person name="Han C."/>
            <person name="Goodwin L."/>
            <person name="Pitluck S."/>
            <person name="Liolios K."/>
            <person name="Pagani I."/>
            <person name="Ivanova N."/>
            <person name="Mavromatis K."/>
            <person name="Pati A."/>
            <person name="Chen A."/>
            <person name="Palaniappan K."/>
            <person name="Land M."/>
            <person name="Hauser L."/>
            <person name="Chang Y.J."/>
            <person name="Jeffries C.D."/>
            <person name="Detter J.C."/>
            <person name="Beck B."/>
            <person name="Woyke T."/>
            <person name="Bristow J."/>
            <person name="Eisen J.A."/>
            <person name="Markowitz V."/>
            <person name="Hugenholtz P."/>
            <person name="Kyrpides N.C."/>
            <person name="Klenk H.P."/>
        </authorList>
    </citation>
    <scope>NUCLEOTIDE SEQUENCE [LARGE SCALE GENOMIC DNA]</scope>
    <source>
        <strain evidence="5">ATCC 43644 / DSM 9630 / IS1B</strain>
    </source>
</reference>
<evidence type="ECO:0000313" key="5">
    <source>
        <dbReference type="Proteomes" id="UP000008631"/>
    </source>
</evidence>
<evidence type="ECO:0000256" key="2">
    <source>
        <dbReference type="SAM" id="MobiDB-lite"/>
    </source>
</evidence>
<dbReference type="PROSITE" id="PS52004">
    <property type="entry name" value="KS3_2"/>
    <property type="match status" value="1"/>
</dbReference>
<dbReference type="CDD" id="cd00833">
    <property type="entry name" value="PKS"/>
    <property type="match status" value="1"/>
</dbReference>
<dbReference type="AlphaFoldDB" id="E8R363"/>
<dbReference type="Proteomes" id="UP000008631">
    <property type="component" value="Chromosome"/>
</dbReference>
<gene>
    <name evidence="4" type="ordered locus">Isop_2002</name>
</gene>
<dbReference type="InterPro" id="IPR052568">
    <property type="entry name" value="PKS-FAS_Synthase"/>
</dbReference>
<keyword evidence="1" id="KW-0808">Transferase</keyword>
<evidence type="ECO:0000313" key="4">
    <source>
        <dbReference type="EMBL" id="ADV62582.1"/>
    </source>
</evidence>
<dbReference type="eggNOG" id="COG3321">
    <property type="taxonomic scope" value="Bacteria"/>
</dbReference>
<organism evidence="4 5">
    <name type="scientific">Isosphaera pallida (strain ATCC 43644 / DSM 9630 / IS1B)</name>
    <dbReference type="NCBI Taxonomy" id="575540"/>
    <lineage>
        <taxon>Bacteria</taxon>
        <taxon>Pseudomonadati</taxon>
        <taxon>Planctomycetota</taxon>
        <taxon>Planctomycetia</taxon>
        <taxon>Isosphaerales</taxon>
        <taxon>Isosphaeraceae</taxon>
        <taxon>Isosphaera</taxon>
    </lineage>
</organism>
<dbReference type="InParanoid" id="E8R363"/>
<accession>E8R363</accession>
<keyword evidence="5" id="KW-1185">Reference proteome</keyword>
<dbReference type="SMART" id="SM00825">
    <property type="entry name" value="PKS_KS"/>
    <property type="match status" value="1"/>
</dbReference>
<dbReference type="EMBL" id="CP002353">
    <property type="protein sequence ID" value="ADV62582.1"/>
    <property type="molecule type" value="Genomic_DNA"/>
</dbReference>
<dbReference type="InterPro" id="IPR018201">
    <property type="entry name" value="Ketoacyl_synth_AS"/>
</dbReference>
<dbReference type="Gene3D" id="3.40.47.10">
    <property type="match status" value="1"/>
</dbReference>
<reference key="1">
    <citation type="submission" date="2010-11" db="EMBL/GenBank/DDBJ databases">
        <title>The complete sequence of chromosome of Isophaera pallida ATCC 43644.</title>
        <authorList>
            <consortium name="US DOE Joint Genome Institute (JGI-PGF)"/>
            <person name="Lucas S."/>
            <person name="Copeland A."/>
            <person name="Lapidus A."/>
            <person name="Bruce D."/>
            <person name="Goodwin L."/>
            <person name="Pitluck S."/>
            <person name="Kyrpides N."/>
            <person name="Mavromatis K."/>
            <person name="Pagani I."/>
            <person name="Ivanova N."/>
            <person name="Saunders E."/>
            <person name="Brettin T."/>
            <person name="Detter J.C."/>
            <person name="Han C."/>
            <person name="Tapia R."/>
            <person name="Land M."/>
            <person name="Hauser L."/>
            <person name="Markowitz V."/>
            <person name="Cheng J.-F."/>
            <person name="Hugenholtz P."/>
            <person name="Woyke T."/>
            <person name="Wu D."/>
            <person name="Eisen J.A."/>
        </authorList>
    </citation>
    <scope>NUCLEOTIDE SEQUENCE</scope>
    <source>
        <strain>ATCC 43644</strain>
    </source>
</reference>
<evidence type="ECO:0000256" key="1">
    <source>
        <dbReference type="ARBA" id="ARBA00022679"/>
    </source>
</evidence>
<dbReference type="RefSeq" id="WP_013564870.1">
    <property type="nucleotide sequence ID" value="NC_014962.1"/>
</dbReference>
<dbReference type="GO" id="GO:0004315">
    <property type="term" value="F:3-oxoacyl-[acyl-carrier-protein] synthase activity"/>
    <property type="evidence" value="ECO:0007669"/>
    <property type="project" value="InterPro"/>
</dbReference>
<dbReference type="PANTHER" id="PTHR43074:SF1">
    <property type="entry name" value="BETA-KETOACYL SYNTHASE FAMILY PROTEIN-RELATED"/>
    <property type="match status" value="1"/>
</dbReference>
<sequence>MGLRDPIIFGAFDATPAQETSFSTVTDPAPDQLEFPPSTSAPAWSRVATTPSSGVSRVASQPDRPRFEPVAIVGIGCAFPGGPDRDGFWNAILRGDDAIRPIPPSHWRPEDYLDADPKAPDRVYAAQGGFLDPIEFPILEFGVAPQNLEATDTTQLLGLVAAQAALADAGLAGPHARPFDRAACSVILGVTGTLELVVPLGARLAHPLWRDALRQHGVPEDQAQQIIQSIADRMVPWQENSFPGLLGNVAAGRIANRLDLHGSNCVVDAACASSLAAIHLACLELQTRRADLVLSGGLDTFNDIFMYMCFSKTPALSPSGQARPFDAGADGTTLGEGLGVVVLKRLADAEAQGDRIYAVIRGLGSASDGKGSSGVRAAGRRSGPRVETRLRAGRHRTGDGGTPRGPRHRHQGGRPGGIDRVARGVR</sequence>
<name>E8R363_ISOPI</name>
<feature type="region of interest" description="Disordered" evidence="2">
    <location>
        <begin position="365"/>
        <end position="426"/>
    </location>
</feature>
<dbReference type="InterPro" id="IPR014030">
    <property type="entry name" value="Ketoacyl_synth_N"/>
</dbReference>
<dbReference type="InterPro" id="IPR020841">
    <property type="entry name" value="PKS_Beta-ketoAc_synthase_dom"/>
</dbReference>
<dbReference type="STRING" id="575540.Isop_2002"/>
<evidence type="ECO:0000259" key="3">
    <source>
        <dbReference type="PROSITE" id="PS52004"/>
    </source>
</evidence>
<dbReference type="OrthoDB" id="219272at2"/>
<dbReference type="KEGG" id="ipa:Isop_2002"/>
<dbReference type="GO" id="GO:0006633">
    <property type="term" value="P:fatty acid biosynthetic process"/>
    <property type="evidence" value="ECO:0007669"/>
    <property type="project" value="InterPro"/>
</dbReference>
<proteinExistence type="predicted"/>
<feature type="domain" description="Ketosynthase family 3 (KS3)" evidence="3">
    <location>
        <begin position="67"/>
        <end position="426"/>
    </location>
</feature>
<dbReference type="PANTHER" id="PTHR43074">
    <property type="entry name" value="OMEGA-3 POLYUNSATURATED FATTY ACID SYNTHASE PFAB-RELATED"/>
    <property type="match status" value="1"/>
</dbReference>
<dbReference type="PROSITE" id="PS00606">
    <property type="entry name" value="KS3_1"/>
    <property type="match status" value="1"/>
</dbReference>
<protein>
    <submittedName>
        <fullName evidence="4">Beta-ketoacyl synthase</fullName>
    </submittedName>
</protein>